<sequence length="175" mass="18661">MSARPSALAFQLAGSGHAMGAFLDRVGRHGCNELRRGLRTDDRAIVPGYTLLLVALCALSVVWVRAASSGALEAVATVLGVLAGLLAVAAGVLDLLENRALRRVLDDWQPIPIPVAPDEAEAAERQQRRRSQVAAIDGPSRAAKRRAVWKWRLIALVLGWVLVSGVVGLTSWLSS</sequence>
<protein>
    <submittedName>
        <fullName evidence="2">Uncharacterized protein</fullName>
    </submittedName>
</protein>
<accession>A0ABU5KB68</accession>
<feature type="transmembrane region" description="Helical" evidence="1">
    <location>
        <begin position="153"/>
        <end position="173"/>
    </location>
</feature>
<organism evidence="2 3">
    <name type="scientific">Nocardioides renjunii</name>
    <dbReference type="NCBI Taxonomy" id="3095075"/>
    <lineage>
        <taxon>Bacteria</taxon>
        <taxon>Bacillati</taxon>
        <taxon>Actinomycetota</taxon>
        <taxon>Actinomycetes</taxon>
        <taxon>Propionibacteriales</taxon>
        <taxon>Nocardioidaceae</taxon>
        <taxon>Nocardioides</taxon>
    </lineage>
</organism>
<dbReference type="EMBL" id="JAXQPW010000002">
    <property type="protein sequence ID" value="MDZ5662219.1"/>
    <property type="molecule type" value="Genomic_DNA"/>
</dbReference>
<keyword evidence="1" id="KW-0472">Membrane</keyword>
<feature type="transmembrane region" description="Helical" evidence="1">
    <location>
        <begin position="70"/>
        <end position="93"/>
    </location>
</feature>
<comment type="caution">
    <text evidence="2">The sequence shown here is derived from an EMBL/GenBank/DDBJ whole genome shotgun (WGS) entry which is preliminary data.</text>
</comment>
<dbReference type="RefSeq" id="WP_322424318.1">
    <property type="nucleotide sequence ID" value="NZ_JAXQPW010000002.1"/>
</dbReference>
<keyword evidence="3" id="KW-1185">Reference proteome</keyword>
<dbReference type="Proteomes" id="UP001291999">
    <property type="component" value="Unassembled WGS sequence"/>
</dbReference>
<name>A0ABU5KB68_9ACTN</name>
<evidence type="ECO:0000313" key="2">
    <source>
        <dbReference type="EMBL" id="MDZ5662219.1"/>
    </source>
</evidence>
<evidence type="ECO:0000256" key="1">
    <source>
        <dbReference type="SAM" id="Phobius"/>
    </source>
</evidence>
<reference evidence="2 3" key="1">
    <citation type="submission" date="2023-11" db="EMBL/GenBank/DDBJ databases">
        <title>Novel species in genus Nocardioides.</title>
        <authorList>
            <person name="Zhou H."/>
        </authorList>
    </citation>
    <scope>NUCLEOTIDE SEQUENCE [LARGE SCALE GENOMIC DNA]</scope>
    <source>
        <strain evidence="2 3">S-58</strain>
    </source>
</reference>
<feature type="transmembrane region" description="Helical" evidence="1">
    <location>
        <begin position="44"/>
        <end position="64"/>
    </location>
</feature>
<gene>
    <name evidence="2" type="ORF">SFC79_10625</name>
</gene>
<keyword evidence="1" id="KW-0812">Transmembrane</keyword>
<evidence type="ECO:0000313" key="3">
    <source>
        <dbReference type="Proteomes" id="UP001291999"/>
    </source>
</evidence>
<keyword evidence="1" id="KW-1133">Transmembrane helix</keyword>
<proteinExistence type="predicted"/>